<accession>A0ABT8XLI1</accession>
<name>A0ABT8XLI1_9HYPH</name>
<sequence length="76" mass="8172">MTISIPSPRNSASDVDMQIDCQIAIDAPVRDLFDAIIQAGWAPKVAYAALKNVAEHQAIAYQQDPDPADDPAHGEI</sequence>
<gene>
    <name evidence="1" type="ORF">GB928_025600</name>
</gene>
<keyword evidence="2" id="KW-1185">Reference proteome</keyword>
<evidence type="ECO:0000313" key="2">
    <source>
        <dbReference type="Proteomes" id="UP001177080"/>
    </source>
</evidence>
<organism evidence="1 2">
    <name type="scientific">Shinella curvata</name>
    <dbReference type="NCBI Taxonomy" id="1817964"/>
    <lineage>
        <taxon>Bacteria</taxon>
        <taxon>Pseudomonadati</taxon>
        <taxon>Pseudomonadota</taxon>
        <taxon>Alphaproteobacteria</taxon>
        <taxon>Hyphomicrobiales</taxon>
        <taxon>Rhizobiaceae</taxon>
        <taxon>Shinella</taxon>
    </lineage>
</organism>
<evidence type="ECO:0000313" key="1">
    <source>
        <dbReference type="EMBL" id="MDO6124568.1"/>
    </source>
</evidence>
<dbReference type="RefSeq" id="WP_244763897.1">
    <property type="nucleotide sequence ID" value="NZ_JALJCJ010000010.1"/>
</dbReference>
<comment type="caution">
    <text evidence="1">The sequence shown here is derived from an EMBL/GenBank/DDBJ whole genome shotgun (WGS) entry which is preliminary data.</text>
</comment>
<dbReference type="EMBL" id="WHSC02000014">
    <property type="protein sequence ID" value="MDO6124568.1"/>
    <property type="molecule type" value="Genomic_DNA"/>
</dbReference>
<protein>
    <submittedName>
        <fullName evidence="1">Uncharacterized protein</fullName>
    </submittedName>
</protein>
<reference evidence="1" key="1">
    <citation type="submission" date="2022-04" db="EMBL/GenBank/DDBJ databases">
        <title>Shinella lacus sp. nov., a novel member of the genus Shinella from water.</title>
        <authorList>
            <person name="Deng Y."/>
        </authorList>
    </citation>
    <scope>NUCLEOTIDE SEQUENCE</scope>
    <source>
        <strain evidence="1">JCM 31239</strain>
    </source>
</reference>
<dbReference type="Proteomes" id="UP001177080">
    <property type="component" value="Unassembled WGS sequence"/>
</dbReference>
<proteinExistence type="predicted"/>